<proteinExistence type="predicted"/>
<evidence type="ECO:0000313" key="1">
    <source>
        <dbReference type="EMBL" id="AEO58483.1"/>
    </source>
</evidence>
<dbReference type="RefSeq" id="XP_003663728.1">
    <property type="nucleotide sequence ID" value="XM_003663680.1"/>
</dbReference>
<gene>
    <name evidence="1" type="ORF">MYCTH_69999</name>
</gene>
<keyword evidence="2" id="KW-1185">Reference proteome</keyword>
<sequence length="71" mass="8581">MPTETTKVTPFFANYRYKVDLRQGLEVIVPRAVVKAEQIYTLYKKLKKELEFVRTRIKSYYNKHRLEKPCL</sequence>
<dbReference type="HOGENOM" id="CLU_181934_0_0_1"/>
<evidence type="ECO:0000313" key="2">
    <source>
        <dbReference type="Proteomes" id="UP000007322"/>
    </source>
</evidence>
<name>G2QG18_THET4</name>
<dbReference type="VEuPathDB" id="FungiDB:MYCTH_69999"/>
<reference evidence="1 2" key="1">
    <citation type="journal article" date="2011" name="Nat. Biotechnol.">
        <title>Comparative genomic analysis of the thermophilic biomass-degrading fungi Myceliophthora thermophila and Thielavia terrestris.</title>
        <authorList>
            <person name="Berka R.M."/>
            <person name="Grigoriev I.V."/>
            <person name="Otillar R."/>
            <person name="Salamov A."/>
            <person name="Grimwood J."/>
            <person name="Reid I."/>
            <person name="Ishmael N."/>
            <person name="John T."/>
            <person name="Darmond C."/>
            <person name="Moisan M.-C."/>
            <person name="Henrissat B."/>
            <person name="Coutinho P.M."/>
            <person name="Lombard V."/>
            <person name="Natvig D.O."/>
            <person name="Lindquist E."/>
            <person name="Schmutz J."/>
            <person name="Lucas S."/>
            <person name="Harris P."/>
            <person name="Powlowski J."/>
            <person name="Bellemare A."/>
            <person name="Taylor D."/>
            <person name="Butler G."/>
            <person name="de Vries R.P."/>
            <person name="Allijn I.E."/>
            <person name="van den Brink J."/>
            <person name="Ushinsky S."/>
            <person name="Storms R."/>
            <person name="Powell A.J."/>
            <person name="Paulsen I.T."/>
            <person name="Elbourne L.D.H."/>
            <person name="Baker S.E."/>
            <person name="Magnuson J."/>
            <person name="LaBoissiere S."/>
            <person name="Clutterbuck A.J."/>
            <person name="Martinez D."/>
            <person name="Wogulis M."/>
            <person name="de Leon A.L."/>
            <person name="Rey M.W."/>
            <person name="Tsang A."/>
        </authorList>
    </citation>
    <scope>NUCLEOTIDE SEQUENCE [LARGE SCALE GENOMIC DNA]</scope>
    <source>
        <strain evidence="2">ATCC 42464 / BCRC 31852 / DSM 1799</strain>
    </source>
</reference>
<dbReference type="GeneID" id="11510018"/>
<protein>
    <submittedName>
        <fullName evidence="1">Uncharacterized protein</fullName>
    </submittedName>
</protein>
<accession>G2QG18</accession>
<dbReference type="KEGG" id="mtm:MYCTH_69999"/>
<dbReference type="Proteomes" id="UP000007322">
    <property type="component" value="Chromosome 4"/>
</dbReference>
<organism evidence="1 2">
    <name type="scientific">Thermothelomyces thermophilus (strain ATCC 42464 / BCRC 31852 / DSM 1799)</name>
    <name type="common">Sporotrichum thermophile</name>
    <dbReference type="NCBI Taxonomy" id="573729"/>
    <lineage>
        <taxon>Eukaryota</taxon>
        <taxon>Fungi</taxon>
        <taxon>Dikarya</taxon>
        <taxon>Ascomycota</taxon>
        <taxon>Pezizomycotina</taxon>
        <taxon>Sordariomycetes</taxon>
        <taxon>Sordariomycetidae</taxon>
        <taxon>Sordariales</taxon>
        <taxon>Chaetomiaceae</taxon>
        <taxon>Thermothelomyces</taxon>
    </lineage>
</organism>
<dbReference type="EMBL" id="CP003005">
    <property type="protein sequence ID" value="AEO58483.1"/>
    <property type="molecule type" value="Genomic_DNA"/>
</dbReference>
<dbReference type="InParanoid" id="G2QG18"/>
<dbReference type="AlphaFoldDB" id="G2QG18"/>